<comment type="caution">
    <text evidence="1">The sequence shown here is derived from an EMBL/GenBank/DDBJ whole genome shotgun (WGS) entry which is preliminary data.</text>
</comment>
<dbReference type="Proteomes" id="UP001596550">
    <property type="component" value="Unassembled WGS sequence"/>
</dbReference>
<keyword evidence="2" id="KW-1185">Reference proteome</keyword>
<sequence>MKTKPILFSTDMVQANLAGRKTNTRRIVDDIHTGFLEWAFKEKKNLADWIFRNAKHKMGDVLWVRESFCTFVSETGGIRTHYKASANWAFLQAAKLYWKPSIHMPKEAARLFLKILNVRVERLQDISAADAIAEGILPLTMSNAQLIEMGQLYSDYSKAPEMFNNGLDPISSFKTLWQKINGIDSWKENPFVWVYEYQIIEKPKNFLQ</sequence>
<accession>A0ABW2LWH9</accession>
<proteinExistence type="predicted"/>
<organism evidence="1 2">
    <name type="scientific">Chryseobacterium zhengzhouense</name>
    <dbReference type="NCBI Taxonomy" id="1636086"/>
    <lineage>
        <taxon>Bacteria</taxon>
        <taxon>Pseudomonadati</taxon>
        <taxon>Bacteroidota</taxon>
        <taxon>Flavobacteriia</taxon>
        <taxon>Flavobacteriales</taxon>
        <taxon>Weeksellaceae</taxon>
        <taxon>Chryseobacterium group</taxon>
        <taxon>Chryseobacterium</taxon>
    </lineage>
</organism>
<evidence type="ECO:0000313" key="2">
    <source>
        <dbReference type="Proteomes" id="UP001596550"/>
    </source>
</evidence>
<dbReference type="RefSeq" id="WP_378174468.1">
    <property type="nucleotide sequence ID" value="NZ_JBHTCR010000002.1"/>
</dbReference>
<dbReference type="EMBL" id="JBHTCR010000002">
    <property type="protein sequence ID" value="MFC7346000.1"/>
    <property type="molecule type" value="Genomic_DNA"/>
</dbReference>
<reference evidence="2" key="1">
    <citation type="journal article" date="2019" name="Int. J. Syst. Evol. Microbiol.">
        <title>The Global Catalogue of Microorganisms (GCM) 10K type strain sequencing project: providing services to taxonomists for standard genome sequencing and annotation.</title>
        <authorList>
            <consortium name="The Broad Institute Genomics Platform"/>
            <consortium name="The Broad Institute Genome Sequencing Center for Infectious Disease"/>
            <person name="Wu L."/>
            <person name="Ma J."/>
        </authorList>
    </citation>
    <scope>NUCLEOTIDE SEQUENCE [LARGE SCALE GENOMIC DNA]</scope>
    <source>
        <strain evidence="2">CCUG 54781</strain>
    </source>
</reference>
<evidence type="ECO:0000313" key="1">
    <source>
        <dbReference type="EMBL" id="MFC7346000.1"/>
    </source>
</evidence>
<name>A0ABW2LWH9_9FLAO</name>
<protein>
    <submittedName>
        <fullName evidence="1">Uncharacterized protein</fullName>
    </submittedName>
</protein>
<gene>
    <name evidence="1" type="ORF">ACFQO9_04615</name>
</gene>